<evidence type="ECO:0000256" key="1">
    <source>
        <dbReference type="RuleBase" id="RU003425"/>
    </source>
</evidence>
<dbReference type="Pfam" id="PF00635">
    <property type="entry name" value="Motile_Sperm"/>
    <property type="match status" value="1"/>
</dbReference>
<dbReference type="Proteomes" id="UP000050794">
    <property type="component" value="Unassembled WGS sequence"/>
</dbReference>
<evidence type="ECO:0000313" key="5">
    <source>
        <dbReference type="Proteomes" id="UP000050794"/>
    </source>
</evidence>
<dbReference type="PANTHER" id="PTHR21513">
    <property type="entry name" value="MAJOR SPERM PROTEIN"/>
    <property type="match status" value="1"/>
</dbReference>
<evidence type="ECO:0000313" key="6">
    <source>
        <dbReference type="WBParaSite" id="TCNE_0000178601-mRNA-1"/>
    </source>
</evidence>
<dbReference type="AlphaFoldDB" id="A0A183TZW6"/>
<dbReference type="EMBL" id="UYWY01001488">
    <property type="protein sequence ID" value="VDM26832.1"/>
    <property type="molecule type" value="Genomic_DNA"/>
</dbReference>
<accession>A0A183TZW6</accession>
<feature type="region of interest" description="Disordered" evidence="2">
    <location>
        <begin position="322"/>
        <end position="352"/>
    </location>
</feature>
<organism evidence="5 6">
    <name type="scientific">Toxocara canis</name>
    <name type="common">Canine roundworm</name>
    <dbReference type="NCBI Taxonomy" id="6265"/>
    <lineage>
        <taxon>Eukaryota</taxon>
        <taxon>Metazoa</taxon>
        <taxon>Ecdysozoa</taxon>
        <taxon>Nematoda</taxon>
        <taxon>Chromadorea</taxon>
        <taxon>Rhabditida</taxon>
        <taxon>Spirurina</taxon>
        <taxon>Ascaridomorpha</taxon>
        <taxon>Ascaridoidea</taxon>
        <taxon>Toxocaridae</taxon>
        <taxon>Toxocara</taxon>
    </lineage>
</organism>
<proteinExistence type="predicted"/>
<sequence>MSAVHDGSDVDFALDVDSLASVCNSEYVVFRQSGRESDIATAILLVGNPTAQRQICKVKTTCNKMFVIRPAVFDLEAHSELPVKITYIPTTETANKQREEQWFAIHCITPTDNSKTAQQCWAEIGDRADTVKRLRVKFETIQESGTSDNVLLEGNCALPQNVQLGDKTCDTKLRCVPSDAILFKPAEDSSDKRLFTTISFINGTSTRRAVQMFCPLDPLFLQYQTEMFTVDPDMQYSLTMCFLPSKKFREQAKTNKPFIVVAHIDAPDLTKNAEQIWEQYGKKPSTRCIVKKIPIRYDEAQLDALLDGRAIDKMSMVTQNDADERACTADSQSKRNGKSIEKGQRQRIQRRWKEQTNDECIIHEDAPRNNNVLEYDRAANVESNRDQLDQGTDVSDGNP</sequence>
<name>A0A183TZW6_TOXCA</name>
<keyword evidence="1" id="KW-0963">Cytoplasm</keyword>
<dbReference type="Gene3D" id="2.60.40.10">
    <property type="entry name" value="Immunoglobulins"/>
    <property type="match status" value="1"/>
</dbReference>
<dbReference type="InterPro" id="IPR000535">
    <property type="entry name" value="MSP_dom"/>
</dbReference>
<feature type="domain" description="MSP" evidence="3">
    <location>
        <begin position="13"/>
        <end position="139"/>
    </location>
</feature>
<evidence type="ECO:0000313" key="4">
    <source>
        <dbReference type="EMBL" id="VDM26832.1"/>
    </source>
</evidence>
<dbReference type="WBParaSite" id="TCNE_0000178601-mRNA-1">
    <property type="protein sequence ID" value="TCNE_0000178601-mRNA-1"/>
    <property type="gene ID" value="TCNE_0000178601"/>
</dbReference>
<gene>
    <name evidence="4" type="ORF">TCNE_LOCUS1786</name>
</gene>
<keyword evidence="1" id="KW-0206">Cytoskeleton</keyword>
<dbReference type="InterPro" id="IPR013783">
    <property type="entry name" value="Ig-like_fold"/>
</dbReference>
<keyword evidence="5" id="KW-1185">Reference proteome</keyword>
<dbReference type="PROSITE" id="PS50202">
    <property type="entry name" value="MSP"/>
    <property type="match status" value="1"/>
</dbReference>
<evidence type="ECO:0000256" key="2">
    <source>
        <dbReference type="SAM" id="MobiDB-lite"/>
    </source>
</evidence>
<dbReference type="PANTHER" id="PTHR21513:SF19">
    <property type="entry name" value="MAJOR SPERM PROTEIN"/>
    <property type="match status" value="1"/>
</dbReference>
<evidence type="ECO:0000259" key="3">
    <source>
        <dbReference type="PROSITE" id="PS50202"/>
    </source>
</evidence>
<dbReference type="InterPro" id="IPR008962">
    <property type="entry name" value="PapD-like_sf"/>
</dbReference>
<reference evidence="6" key="1">
    <citation type="submission" date="2016-06" db="UniProtKB">
        <authorList>
            <consortium name="WormBaseParasite"/>
        </authorList>
    </citation>
    <scope>IDENTIFICATION</scope>
</reference>
<comment type="function">
    <text evidence="1">Central component in molecular interactions underlying sperm crawling. Forms an extensive filament system that extends from sperm villipoda, along the leading edge of the pseudopod.</text>
</comment>
<dbReference type="SUPFAM" id="SSF49354">
    <property type="entry name" value="PapD-like"/>
    <property type="match status" value="1"/>
</dbReference>
<protein>
    <recommendedName>
        <fullName evidence="1">Major sperm protein</fullName>
    </recommendedName>
</protein>
<reference evidence="4 5" key="2">
    <citation type="submission" date="2018-11" db="EMBL/GenBank/DDBJ databases">
        <authorList>
            <consortium name="Pathogen Informatics"/>
        </authorList>
    </citation>
    <scope>NUCLEOTIDE SEQUENCE [LARGE SCALE GENOMIC DNA]</scope>
</reference>